<dbReference type="Gene3D" id="3.90.1150.10">
    <property type="entry name" value="Aspartate Aminotransferase, domain 1"/>
    <property type="match status" value="1"/>
</dbReference>
<feature type="domain" description="Serine hydroxymethyltransferase-like" evidence="9">
    <location>
        <begin position="14"/>
        <end position="404"/>
    </location>
</feature>
<sequence>MSVDISDIRSLVASQDDWRQRQTINLIASENVQSAAVRDIQNSDFMARYAEGHPNQGDQINRYYQGTQYIDRLETMAREELLALARCRQADVRPISGNAANTAIALGYLRAGDPVIVNSTPAGGHISHNTIGVFGRRIQTRGASLNLESDKAIPLHYLPLSEDHYHVDVPKSLDLIERAAPRLVVLGKSLFLFPEPVRELAALCREKGIPILYDGAHVLGLILGGQFQDPWREGAAWVTASTHKTFPGPQRGVILADLNEADEKRYWPAANRGVFPGSSSNHHLHSLPGLLVAIREMKQHAQAYAAQIVANAQALGRALDDAGIAVEARDFGYTRSHQLAVNVAAHGGGVAVAQRLEANDIIVNYNLLPTDTEPRNPSGLRIGVQEMTRYGMREADMQDLAGLIADAIRNKAVKDAVHALRQRFDTVQYV</sequence>
<evidence type="ECO:0000256" key="6">
    <source>
        <dbReference type="ARBA" id="ARBA00031137"/>
    </source>
</evidence>
<dbReference type="GO" id="GO:0005737">
    <property type="term" value="C:cytoplasm"/>
    <property type="evidence" value="ECO:0007669"/>
    <property type="project" value="TreeGrafter"/>
</dbReference>
<proteinExistence type="inferred from homology"/>
<comment type="cofactor">
    <cofactor evidence="1 8">
        <name>pyridoxal 5'-phosphate</name>
        <dbReference type="ChEBI" id="CHEBI:597326"/>
    </cofactor>
</comment>
<keyword evidence="11" id="KW-1185">Reference proteome</keyword>
<organism evidence="10 11">
    <name type="scientific">Geodia barretti</name>
    <name type="common">Barrett's horny sponge</name>
    <dbReference type="NCBI Taxonomy" id="519541"/>
    <lineage>
        <taxon>Eukaryota</taxon>
        <taxon>Metazoa</taxon>
        <taxon>Porifera</taxon>
        <taxon>Demospongiae</taxon>
        <taxon>Heteroscleromorpha</taxon>
        <taxon>Tetractinellida</taxon>
        <taxon>Astrophorina</taxon>
        <taxon>Geodiidae</taxon>
        <taxon>Geodia</taxon>
    </lineage>
</organism>
<dbReference type="InterPro" id="IPR015421">
    <property type="entry name" value="PyrdxlP-dep_Trfase_major"/>
</dbReference>
<evidence type="ECO:0000313" key="10">
    <source>
        <dbReference type="EMBL" id="CAI8047762.1"/>
    </source>
</evidence>
<evidence type="ECO:0000256" key="1">
    <source>
        <dbReference type="ARBA" id="ARBA00001933"/>
    </source>
</evidence>
<dbReference type="GO" id="GO:0030170">
    <property type="term" value="F:pyridoxal phosphate binding"/>
    <property type="evidence" value="ECO:0007669"/>
    <property type="project" value="InterPro"/>
</dbReference>
<evidence type="ECO:0000256" key="2">
    <source>
        <dbReference type="ARBA" id="ARBA00004777"/>
    </source>
</evidence>
<accession>A0AA35TGX0</accession>
<keyword evidence="5 8" id="KW-0663">Pyridoxal phosphate</keyword>
<evidence type="ECO:0000259" key="9">
    <source>
        <dbReference type="Pfam" id="PF00464"/>
    </source>
</evidence>
<dbReference type="GO" id="GO:0004372">
    <property type="term" value="F:glycine hydroxymethyltransferase activity"/>
    <property type="evidence" value="ECO:0007669"/>
    <property type="project" value="UniProtKB-EC"/>
</dbReference>
<dbReference type="InterPro" id="IPR015424">
    <property type="entry name" value="PyrdxlP-dep_Trfase"/>
</dbReference>
<dbReference type="InterPro" id="IPR015422">
    <property type="entry name" value="PyrdxlP-dep_Trfase_small"/>
</dbReference>
<protein>
    <recommendedName>
        <fullName evidence="4">glycine hydroxymethyltransferase</fullName>
        <ecNumber evidence="4">2.1.2.1</ecNumber>
    </recommendedName>
    <alternativeName>
        <fullName evidence="7">Glycine hydroxymethyltransferase</fullName>
    </alternativeName>
    <alternativeName>
        <fullName evidence="6">Serine methylase</fullName>
    </alternativeName>
</protein>
<evidence type="ECO:0000256" key="8">
    <source>
        <dbReference type="PIRSR" id="PIRSR000412-50"/>
    </source>
</evidence>
<dbReference type="InterPro" id="IPR039429">
    <property type="entry name" value="SHMT-like_dom"/>
</dbReference>
<dbReference type="AlphaFoldDB" id="A0AA35TGX0"/>
<comment type="caution">
    <text evidence="10">The sequence shown here is derived from an EMBL/GenBank/DDBJ whole genome shotgun (WGS) entry which is preliminary data.</text>
</comment>
<dbReference type="EC" id="2.1.2.1" evidence="4"/>
<dbReference type="PANTHER" id="PTHR11680:SF35">
    <property type="entry name" value="SERINE HYDROXYMETHYLTRANSFERASE 1"/>
    <property type="match status" value="1"/>
</dbReference>
<dbReference type="GO" id="GO:0035999">
    <property type="term" value="P:tetrahydrofolate interconversion"/>
    <property type="evidence" value="ECO:0007669"/>
    <property type="project" value="InterPro"/>
</dbReference>
<dbReference type="Gene3D" id="3.40.640.10">
    <property type="entry name" value="Type I PLP-dependent aspartate aminotransferase-like (Major domain)"/>
    <property type="match status" value="1"/>
</dbReference>
<name>A0AA35TGX0_GEOBA</name>
<dbReference type="Proteomes" id="UP001174909">
    <property type="component" value="Unassembled WGS sequence"/>
</dbReference>
<dbReference type="PIRSF" id="PIRSF000412">
    <property type="entry name" value="SHMT"/>
    <property type="match status" value="1"/>
</dbReference>
<evidence type="ECO:0000256" key="3">
    <source>
        <dbReference type="ARBA" id="ARBA00006376"/>
    </source>
</evidence>
<comment type="pathway">
    <text evidence="2">One-carbon metabolism; tetrahydrofolate interconversion.</text>
</comment>
<dbReference type="InterPro" id="IPR049943">
    <property type="entry name" value="Ser_HO-MeTrfase-like"/>
</dbReference>
<dbReference type="InterPro" id="IPR001085">
    <property type="entry name" value="Ser_HO-MeTrfase"/>
</dbReference>
<dbReference type="Pfam" id="PF00464">
    <property type="entry name" value="SHMT"/>
    <property type="match status" value="1"/>
</dbReference>
<reference evidence="10" key="1">
    <citation type="submission" date="2023-03" db="EMBL/GenBank/DDBJ databases">
        <authorList>
            <person name="Steffen K."/>
            <person name="Cardenas P."/>
        </authorList>
    </citation>
    <scope>NUCLEOTIDE SEQUENCE</scope>
</reference>
<dbReference type="SUPFAM" id="SSF53383">
    <property type="entry name" value="PLP-dependent transferases"/>
    <property type="match status" value="1"/>
</dbReference>
<evidence type="ECO:0000256" key="5">
    <source>
        <dbReference type="ARBA" id="ARBA00022898"/>
    </source>
</evidence>
<evidence type="ECO:0000256" key="7">
    <source>
        <dbReference type="ARBA" id="ARBA00032953"/>
    </source>
</evidence>
<feature type="modified residue" description="N6-(pyridoxal phosphate)lysine" evidence="8">
    <location>
        <position position="244"/>
    </location>
</feature>
<dbReference type="PANTHER" id="PTHR11680">
    <property type="entry name" value="SERINE HYDROXYMETHYLTRANSFERASE"/>
    <property type="match status" value="1"/>
</dbReference>
<dbReference type="NCBIfam" id="NF000586">
    <property type="entry name" value="PRK00011.1"/>
    <property type="match status" value="1"/>
</dbReference>
<dbReference type="EMBL" id="CASHTH010003677">
    <property type="protein sequence ID" value="CAI8047762.1"/>
    <property type="molecule type" value="Genomic_DNA"/>
</dbReference>
<evidence type="ECO:0000313" key="11">
    <source>
        <dbReference type="Proteomes" id="UP001174909"/>
    </source>
</evidence>
<gene>
    <name evidence="10" type="ORF">GBAR_LOCUS26427</name>
</gene>
<comment type="similarity">
    <text evidence="3">Belongs to the SHMT family.</text>
</comment>
<dbReference type="GO" id="GO:0019264">
    <property type="term" value="P:glycine biosynthetic process from serine"/>
    <property type="evidence" value="ECO:0007669"/>
    <property type="project" value="InterPro"/>
</dbReference>
<evidence type="ECO:0000256" key="4">
    <source>
        <dbReference type="ARBA" id="ARBA00012256"/>
    </source>
</evidence>